<proteinExistence type="predicted"/>
<keyword evidence="13" id="KW-1185">Reference proteome</keyword>
<dbReference type="Proteomes" id="UP001187471">
    <property type="component" value="Unassembled WGS sequence"/>
</dbReference>
<dbReference type="GO" id="GO:0008270">
    <property type="term" value="F:zinc ion binding"/>
    <property type="evidence" value="ECO:0007669"/>
    <property type="project" value="UniProtKB-KW"/>
</dbReference>
<dbReference type="AlphaFoldDB" id="A0AA88RTZ7"/>
<dbReference type="InterPro" id="IPR001164">
    <property type="entry name" value="ArfGAP_dom"/>
</dbReference>
<dbReference type="PROSITE" id="PS50090">
    <property type="entry name" value="MYB_LIKE"/>
    <property type="match status" value="1"/>
</dbReference>
<keyword evidence="1" id="KW-0343">GTPase activation</keyword>
<feature type="compositionally biased region" description="Polar residues" evidence="8">
    <location>
        <begin position="611"/>
        <end position="627"/>
    </location>
</feature>
<dbReference type="Gene3D" id="1.10.10.60">
    <property type="entry name" value="Homeodomain-like"/>
    <property type="match status" value="1"/>
</dbReference>
<feature type="compositionally biased region" description="Basic and acidic residues" evidence="8">
    <location>
        <begin position="645"/>
        <end position="655"/>
    </location>
</feature>
<evidence type="ECO:0000256" key="1">
    <source>
        <dbReference type="ARBA" id="ARBA00022468"/>
    </source>
</evidence>
<feature type="compositionally biased region" description="Basic and acidic residues" evidence="8">
    <location>
        <begin position="244"/>
        <end position="264"/>
    </location>
</feature>
<evidence type="ECO:0000259" key="10">
    <source>
        <dbReference type="PROSITE" id="PS50090"/>
    </source>
</evidence>
<dbReference type="Gene3D" id="1.20.920.10">
    <property type="entry name" value="Bromodomain-like"/>
    <property type="match status" value="1"/>
</dbReference>
<dbReference type="PROSITE" id="PS50115">
    <property type="entry name" value="ARFGAP"/>
    <property type="match status" value="1"/>
</dbReference>
<sequence>MAASRRLRELQGKPGNKVCVDCAQKNPQWASVSYGIFMCLECSGKHRGLGVHISFVRSVTMDSWSEIQLKKMESGGNDALNAYLSQHGIPKETDIVAKYNTSAAAAYRDKIQALAEGRPWREPPVVKETISNSNADTTPWGTWEELLLASAVNRHGPNSWDSVATEIIRRTTLLHHQLLTPRNCKEKYRDLKRRFNAPENSAADDDGAVPWLDELRQLRVAELRRQVERHDLSIVSLQLEVKRLEEEREQSENGKERSDLRVGETEPESAQGEPVRTEKPDPDEQSVSESNSTDSKRGKDQTGGGKDVKGLEPVGTGKVEDESVSGWAKPVKEESCNGSSDSIEREPVRELVKVEPAELWESAAESKGGEEGTDLQSSASKSRKEGSDTVLRGSKSGDERGTGLKGVSAEPRPLDHLLETGRSHTLGSVFRLRLKSLESLKYRNLIRQHIDFETVQNRLEEGWYSGCSDKFFRDLLLLVNNIIVFFGKKSSEAIAATEFRQLITKEMAQRNAIADMSATKQKSLSLVSLPSKQPPEPLDSLLLKPNIAVPMIVCRKRSSIAAKASASSGSDRKREKTVALAEVKPAMDLKNPNSSSPVAEDQQITKKITRDNSQNSKKNGEILSSPNPDRKSEETSNKNQGKSGSPKEHSSEPRSGKTNPITRDVKKRSAANFLNRMRRSSSSKNGQSLETLRSSVLNADNGKGGAEQKRTGNNKHEGNKDQVTTRNSKGRQSKEQESPSKRSVGRPPKRAAAPTPLSTAAGKRSRAVGETEAVALPTVAGKRGREVGETETVASKQPRKSWGKDEFTSEDCENLDDRNPINDQNEFHTSKAKESEETKDEEEFKAFGVQGLWS</sequence>
<evidence type="ECO:0000313" key="12">
    <source>
        <dbReference type="EMBL" id="KAK2989406.1"/>
    </source>
</evidence>
<feature type="domain" description="Bromo" evidence="9">
    <location>
        <begin position="422"/>
        <end position="493"/>
    </location>
</feature>
<feature type="compositionally biased region" description="Basic and acidic residues" evidence="8">
    <location>
        <begin position="294"/>
        <end position="310"/>
    </location>
</feature>
<evidence type="ECO:0000256" key="2">
    <source>
        <dbReference type="ARBA" id="ARBA00022723"/>
    </source>
</evidence>
<dbReference type="SUPFAM" id="SSF46689">
    <property type="entry name" value="Homeodomain-like"/>
    <property type="match status" value="1"/>
</dbReference>
<dbReference type="PRINTS" id="PR00405">
    <property type="entry name" value="REVINTRACTNG"/>
</dbReference>
<feature type="region of interest" description="Disordered" evidence="8">
    <location>
        <begin position="244"/>
        <end position="415"/>
    </location>
</feature>
<dbReference type="InterPro" id="IPR038508">
    <property type="entry name" value="ArfGAP_dom_sf"/>
</dbReference>
<evidence type="ECO:0000256" key="7">
    <source>
        <dbReference type="PROSITE-ProRule" id="PRU00288"/>
    </source>
</evidence>
<dbReference type="CDD" id="cd00167">
    <property type="entry name" value="SANT"/>
    <property type="match status" value="1"/>
</dbReference>
<feature type="compositionally biased region" description="Basic and acidic residues" evidence="8">
    <location>
        <begin position="342"/>
        <end position="356"/>
    </location>
</feature>
<gene>
    <name evidence="12" type="ORF">RJ640_000381</name>
</gene>
<dbReference type="InterPro" id="IPR001005">
    <property type="entry name" value="SANT/Myb"/>
</dbReference>
<accession>A0AA88RTZ7</accession>
<dbReference type="InterPro" id="IPR001487">
    <property type="entry name" value="Bromodomain"/>
</dbReference>
<reference evidence="12" key="1">
    <citation type="submission" date="2022-12" db="EMBL/GenBank/DDBJ databases">
        <title>Draft genome assemblies for two species of Escallonia (Escalloniales).</title>
        <authorList>
            <person name="Chanderbali A."/>
            <person name="Dervinis C."/>
            <person name="Anghel I."/>
            <person name="Soltis D."/>
            <person name="Soltis P."/>
            <person name="Zapata F."/>
        </authorList>
    </citation>
    <scope>NUCLEOTIDE SEQUENCE</scope>
    <source>
        <strain evidence="12">UCBG92.1500</strain>
        <tissue evidence="12">Leaf</tissue>
    </source>
</reference>
<evidence type="ECO:0000256" key="8">
    <source>
        <dbReference type="SAM" id="MobiDB-lite"/>
    </source>
</evidence>
<evidence type="ECO:0000256" key="5">
    <source>
        <dbReference type="ARBA" id="ARBA00023117"/>
    </source>
</evidence>
<evidence type="ECO:0000259" key="9">
    <source>
        <dbReference type="PROSITE" id="PS50014"/>
    </source>
</evidence>
<evidence type="ECO:0000256" key="6">
    <source>
        <dbReference type="PROSITE-ProRule" id="PRU00035"/>
    </source>
</evidence>
<evidence type="ECO:0000256" key="4">
    <source>
        <dbReference type="ARBA" id="ARBA00022833"/>
    </source>
</evidence>
<keyword evidence="4" id="KW-0862">Zinc</keyword>
<evidence type="ECO:0000259" key="11">
    <source>
        <dbReference type="PROSITE" id="PS50115"/>
    </source>
</evidence>
<protein>
    <submittedName>
        <fullName evidence="12">Uncharacterized protein</fullName>
    </submittedName>
</protein>
<keyword evidence="2" id="KW-0479">Metal-binding</keyword>
<dbReference type="SMART" id="SM00717">
    <property type="entry name" value="SANT"/>
    <property type="match status" value="1"/>
</dbReference>
<dbReference type="PANTHER" id="PTHR37888:SF11">
    <property type="entry name" value="DNA-BINDING BROMODOMAIN-CONTAINING PROTEIN"/>
    <property type="match status" value="1"/>
</dbReference>
<name>A0AA88RTZ7_9ASTE</name>
<feature type="compositionally biased region" description="Basic and acidic residues" evidence="8">
    <location>
        <begin position="815"/>
        <end position="836"/>
    </location>
</feature>
<evidence type="ECO:0000313" key="13">
    <source>
        <dbReference type="Proteomes" id="UP001187471"/>
    </source>
</evidence>
<dbReference type="SUPFAM" id="SSF47370">
    <property type="entry name" value="Bromodomain"/>
    <property type="match status" value="1"/>
</dbReference>
<dbReference type="Pfam" id="PF00439">
    <property type="entry name" value="Bromodomain"/>
    <property type="match status" value="1"/>
</dbReference>
<feature type="region of interest" description="Disordered" evidence="8">
    <location>
        <begin position="563"/>
        <end position="854"/>
    </location>
</feature>
<dbReference type="SUPFAM" id="SSF57863">
    <property type="entry name" value="ArfGap/RecO-like zinc finger"/>
    <property type="match status" value="1"/>
</dbReference>
<dbReference type="CDD" id="cd08830">
    <property type="entry name" value="ArfGap_ArfGap1"/>
    <property type="match status" value="1"/>
</dbReference>
<dbReference type="InterPro" id="IPR037278">
    <property type="entry name" value="ARFGAP/RecO"/>
</dbReference>
<dbReference type="PROSITE" id="PS50014">
    <property type="entry name" value="BROMODOMAIN_2"/>
    <property type="match status" value="1"/>
</dbReference>
<feature type="compositionally biased region" description="Basic and acidic residues" evidence="8">
    <location>
        <begin position="706"/>
        <end position="720"/>
    </location>
</feature>
<keyword evidence="3 7" id="KW-0863">Zinc-finger</keyword>
<dbReference type="SMART" id="SM00297">
    <property type="entry name" value="BROMO"/>
    <property type="match status" value="1"/>
</dbReference>
<dbReference type="Pfam" id="PF01412">
    <property type="entry name" value="ArfGap"/>
    <property type="match status" value="1"/>
</dbReference>
<organism evidence="12 13">
    <name type="scientific">Escallonia rubra</name>
    <dbReference type="NCBI Taxonomy" id="112253"/>
    <lineage>
        <taxon>Eukaryota</taxon>
        <taxon>Viridiplantae</taxon>
        <taxon>Streptophyta</taxon>
        <taxon>Embryophyta</taxon>
        <taxon>Tracheophyta</taxon>
        <taxon>Spermatophyta</taxon>
        <taxon>Magnoliopsida</taxon>
        <taxon>eudicotyledons</taxon>
        <taxon>Gunneridae</taxon>
        <taxon>Pentapetalae</taxon>
        <taxon>asterids</taxon>
        <taxon>campanulids</taxon>
        <taxon>Escalloniales</taxon>
        <taxon>Escalloniaceae</taxon>
        <taxon>Escallonia</taxon>
    </lineage>
</organism>
<keyword evidence="5 6" id="KW-0103">Bromodomain</keyword>
<feature type="domain" description="Arf-GAP" evidence="11">
    <location>
        <begin position="4"/>
        <end position="120"/>
    </location>
</feature>
<comment type="caution">
    <text evidence="12">The sequence shown here is derived from an EMBL/GenBank/DDBJ whole genome shotgun (WGS) entry which is preliminary data.</text>
</comment>
<dbReference type="GO" id="GO:0005096">
    <property type="term" value="F:GTPase activator activity"/>
    <property type="evidence" value="ECO:0007669"/>
    <property type="project" value="UniProtKB-KW"/>
</dbReference>
<dbReference type="InterPro" id="IPR009057">
    <property type="entry name" value="Homeodomain-like_sf"/>
</dbReference>
<dbReference type="EMBL" id="JAVXUO010000742">
    <property type="protein sequence ID" value="KAK2989406.1"/>
    <property type="molecule type" value="Genomic_DNA"/>
</dbReference>
<feature type="compositionally biased region" description="Polar residues" evidence="8">
    <location>
        <begin position="682"/>
        <end position="698"/>
    </location>
</feature>
<dbReference type="InterPro" id="IPR036427">
    <property type="entry name" value="Bromodomain-like_sf"/>
</dbReference>
<dbReference type="FunFam" id="1.10.220.150:FF:000014">
    <property type="entry name" value="ADP-ribosylation factor GTPase-activating protein"/>
    <property type="match status" value="1"/>
</dbReference>
<dbReference type="SMART" id="SM00105">
    <property type="entry name" value="ArfGap"/>
    <property type="match status" value="1"/>
</dbReference>
<evidence type="ECO:0000256" key="3">
    <source>
        <dbReference type="ARBA" id="ARBA00022771"/>
    </source>
</evidence>
<dbReference type="Pfam" id="PF00249">
    <property type="entry name" value="Myb_DNA-binding"/>
    <property type="match status" value="1"/>
</dbReference>
<feature type="domain" description="Myb-like" evidence="10">
    <location>
        <begin position="132"/>
        <end position="192"/>
    </location>
</feature>
<dbReference type="Gene3D" id="1.10.220.150">
    <property type="entry name" value="Arf GTPase activating protein"/>
    <property type="match status" value="1"/>
</dbReference>
<dbReference type="PANTHER" id="PTHR37888">
    <property type="entry name" value="DNA-BINDING BROMODOMAIN-CONTAINING PROTEIN"/>
    <property type="match status" value="1"/>
</dbReference>